<feature type="transmembrane region" description="Helical" evidence="1">
    <location>
        <begin position="129"/>
        <end position="149"/>
    </location>
</feature>
<name>A0A7Y3YTQ6_9VIBR</name>
<dbReference type="InterPro" id="IPR000045">
    <property type="entry name" value="Prepilin_IV_endopep_pep"/>
</dbReference>
<comment type="caution">
    <text evidence="3">The sequence shown here is derived from an EMBL/GenBank/DDBJ whole genome shotgun (WGS) entry which is preliminary data.</text>
</comment>
<feature type="transmembrane region" description="Helical" evidence="1">
    <location>
        <begin position="6"/>
        <end position="23"/>
    </location>
</feature>
<evidence type="ECO:0000259" key="2">
    <source>
        <dbReference type="Pfam" id="PF01478"/>
    </source>
</evidence>
<feature type="transmembrane region" description="Helical" evidence="1">
    <location>
        <begin position="53"/>
        <end position="72"/>
    </location>
</feature>
<gene>
    <name evidence="3" type="ORF">F0245_25100</name>
</gene>
<dbReference type="Gene3D" id="1.20.120.1220">
    <property type="match status" value="1"/>
</dbReference>
<dbReference type="Proteomes" id="UP000525336">
    <property type="component" value="Unassembled WGS sequence"/>
</dbReference>
<proteinExistence type="predicted"/>
<feature type="transmembrane region" description="Helical" evidence="1">
    <location>
        <begin position="84"/>
        <end position="117"/>
    </location>
</feature>
<keyword evidence="1" id="KW-0472">Membrane</keyword>
<feature type="domain" description="Prepilin type IV endopeptidase peptidase" evidence="2">
    <location>
        <begin position="16"/>
        <end position="112"/>
    </location>
</feature>
<dbReference type="GO" id="GO:0004190">
    <property type="term" value="F:aspartic-type endopeptidase activity"/>
    <property type="evidence" value="ECO:0007669"/>
    <property type="project" value="InterPro"/>
</dbReference>
<dbReference type="AlphaFoldDB" id="A0A7Y3YTQ6"/>
<keyword evidence="1" id="KW-0812">Transmembrane</keyword>
<evidence type="ECO:0000313" key="3">
    <source>
        <dbReference type="EMBL" id="NOH36554.1"/>
    </source>
</evidence>
<evidence type="ECO:0000313" key="4">
    <source>
        <dbReference type="Proteomes" id="UP000525336"/>
    </source>
</evidence>
<dbReference type="EMBL" id="VTXW01000075">
    <property type="protein sequence ID" value="NOH36554.1"/>
    <property type="molecule type" value="Genomic_DNA"/>
</dbReference>
<dbReference type="GO" id="GO:0016020">
    <property type="term" value="C:membrane"/>
    <property type="evidence" value="ECO:0007669"/>
    <property type="project" value="InterPro"/>
</dbReference>
<keyword evidence="1" id="KW-1133">Transmembrane helix</keyword>
<reference evidence="3 4" key="1">
    <citation type="submission" date="2019-09" db="EMBL/GenBank/DDBJ databases">
        <title>Draft genome sequencing and comparative genomics of hatchery-associated Vibrios.</title>
        <authorList>
            <person name="Kehlet-Delgado H."/>
            <person name="Mueller R.S."/>
        </authorList>
    </citation>
    <scope>NUCLEOTIDE SEQUENCE [LARGE SCALE GENOMIC DNA]</scope>
    <source>
        <strain evidence="3 4">00-90-10</strain>
    </source>
</reference>
<organism evidence="3 4">
    <name type="scientific">Vibrio chagasii</name>
    <dbReference type="NCBI Taxonomy" id="170679"/>
    <lineage>
        <taxon>Bacteria</taxon>
        <taxon>Pseudomonadati</taxon>
        <taxon>Pseudomonadota</taxon>
        <taxon>Gammaproteobacteria</taxon>
        <taxon>Vibrionales</taxon>
        <taxon>Vibrionaceae</taxon>
        <taxon>Vibrio</taxon>
    </lineage>
</organism>
<protein>
    <submittedName>
        <fullName evidence="3">Prepilin peptidase</fullName>
    </submittedName>
</protein>
<sequence>MEAYNKYLLIMIILNSFCTFTICRTDFKSRKIDNTLILVVFSISSLSSFHFEFINHSLLAMFVGGIVGGYLWKSSLLGGGDVKLIIAYIIGIKPIIIPHFLLLTGVIGGVVCYLLLLNARLKKNSTKEVTIPYGIPISISGFVFSTLSMN</sequence>
<dbReference type="Pfam" id="PF01478">
    <property type="entry name" value="Peptidase_A24"/>
    <property type="match status" value="1"/>
</dbReference>
<evidence type="ECO:0000256" key="1">
    <source>
        <dbReference type="SAM" id="Phobius"/>
    </source>
</evidence>
<accession>A0A7Y3YTQ6</accession>